<comment type="cofactor">
    <cofactor evidence="5">
        <name>heme</name>
        <dbReference type="ChEBI" id="CHEBI:30413"/>
    </cofactor>
</comment>
<organism evidence="8">
    <name type="scientific">Auxenochlorella protothecoides</name>
    <name type="common">Green microalga</name>
    <name type="synonym">Chlorella protothecoides</name>
    <dbReference type="NCBI Taxonomy" id="3075"/>
    <lineage>
        <taxon>Eukaryota</taxon>
        <taxon>Viridiplantae</taxon>
        <taxon>Chlorophyta</taxon>
        <taxon>core chlorophytes</taxon>
        <taxon>Trebouxiophyceae</taxon>
        <taxon>Chlorellales</taxon>
        <taxon>Chlorellaceae</taxon>
        <taxon>Auxenochlorella</taxon>
    </lineage>
</organism>
<dbReference type="InterPro" id="IPR002403">
    <property type="entry name" value="Cyt_P450_E_grp-IV"/>
</dbReference>
<feature type="non-terminal residue" evidence="8">
    <location>
        <position position="1"/>
    </location>
</feature>
<keyword evidence="7" id="KW-0812">Transmembrane</keyword>
<dbReference type="GO" id="GO:0020037">
    <property type="term" value="F:heme binding"/>
    <property type="evidence" value="ECO:0007669"/>
    <property type="project" value="InterPro"/>
</dbReference>
<feature type="binding site" description="axial binding residue" evidence="5">
    <location>
        <position position="474"/>
    </location>
    <ligand>
        <name>heme</name>
        <dbReference type="ChEBI" id="CHEBI:30413"/>
    </ligand>
    <ligandPart>
        <name>Fe</name>
        <dbReference type="ChEBI" id="CHEBI:18248"/>
    </ligandPart>
</feature>
<keyword evidence="7" id="KW-0472">Membrane</keyword>
<keyword evidence="7" id="KW-1133">Transmembrane helix</keyword>
<dbReference type="PANTHER" id="PTHR24304">
    <property type="entry name" value="CYTOCHROME P450 FAMILY 7"/>
    <property type="match status" value="1"/>
</dbReference>
<dbReference type="PRINTS" id="PR00465">
    <property type="entry name" value="EP450IV"/>
</dbReference>
<evidence type="ECO:0000256" key="4">
    <source>
        <dbReference type="ARBA" id="ARBA00023004"/>
    </source>
</evidence>
<accession>A0A1D1ZNN3</accession>
<dbReference type="GO" id="GO:0016705">
    <property type="term" value="F:oxidoreductase activity, acting on paired donors, with incorporation or reduction of molecular oxygen"/>
    <property type="evidence" value="ECO:0007669"/>
    <property type="project" value="InterPro"/>
</dbReference>
<dbReference type="CDD" id="cd11042">
    <property type="entry name" value="CYP51-like"/>
    <property type="match status" value="1"/>
</dbReference>
<dbReference type="GO" id="GO:0004497">
    <property type="term" value="F:monooxygenase activity"/>
    <property type="evidence" value="ECO:0007669"/>
    <property type="project" value="UniProtKB-KW"/>
</dbReference>
<gene>
    <name evidence="8" type="ORF">g.3938</name>
</gene>
<keyword evidence="4 5" id="KW-0408">Iron</keyword>
<evidence type="ECO:0000256" key="1">
    <source>
        <dbReference type="ARBA" id="ARBA00010617"/>
    </source>
</evidence>
<evidence type="ECO:0000256" key="7">
    <source>
        <dbReference type="SAM" id="Phobius"/>
    </source>
</evidence>
<feature type="transmembrane region" description="Helical" evidence="7">
    <location>
        <begin position="45"/>
        <end position="67"/>
    </location>
</feature>
<evidence type="ECO:0000313" key="8">
    <source>
        <dbReference type="EMBL" id="JAT68586.1"/>
    </source>
</evidence>
<sequence length="527" mass="58970">LRTRECDCIVCIPVLIDTRSSPRAPDPLAPPSSGDMVATSVANLAALPLPTLIGGILVVALAAAVFVRATANLRRGNSPPVEEGVPFVGGLLKFSKGPWHLMKSMHSKYGEVFTVPLAHKRMTFLLGPHASPHFFNATDERMSQTEVYSFNVPTFGEGVVFDVDQRVRSEQFRFVADALRSSKLKTYVPAFRQEAEDFFAAWGDTGVVNLAEVFGELIILTASRTLMGREVRESMFKRVADLFHDLDDGMRPLSVLFPYLPTAYHRKRDAARAALSDIFKSIIAARRASGVSEDDVLQALIDSRYKKVYDGRATTDQEIVGLLIALLFAGQHTSSITSTWTGLYMMAGDQKYYKAAEEEQRRVIAEHGTDITFDVLNELDTLHNCIQEALRLQPPLVLLMRYAKEPFEVTTSDGRSYVVPKGDIVATSPSFSHRLKHVFKDADSFQPERFRAPREEDKAAPFSYIGFGGGRHGCMGSQFAYLQIKTIWSVLLRNFTFELVDEFPEPDWDSMVIGPKPTRVRYTRRRL</sequence>
<name>A0A1D1ZNN3_AUXPR</name>
<dbReference type="InterPro" id="IPR017972">
    <property type="entry name" value="Cyt_P450_CS"/>
</dbReference>
<evidence type="ECO:0000256" key="5">
    <source>
        <dbReference type="PIRSR" id="PIRSR602403-1"/>
    </source>
</evidence>
<dbReference type="InterPro" id="IPR050529">
    <property type="entry name" value="CYP450_sterol_14alpha_dmase"/>
</dbReference>
<proteinExistence type="inferred from homology"/>
<dbReference type="Gene3D" id="1.10.630.10">
    <property type="entry name" value="Cytochrome P450"/>
    <property type="match status" value="1"/>
</dbReference>
<evidence type="ECO:0000256" key="3">
    <source>
        <dbReference type="ARBA" id="ARBA00022723"/>
    </source>
</evidence>
<evidence type="ECO:0000256" key="2">
    <source>
        <dbReference type="ARBA" id="ARBA00022617"/>
    </source>
</evidence>
<dbReference type="Pfam" id="PF00067">
    <property type="entry name" value="p450"/>
    <property type="match status" value="1"/>
</dbReference>
<dbReference type="AlphaFoldDB" id="A0A1D1ZNN3"/>
<dbReference type="InterPro" id="IPR001128">
    <property type="entry name" value="Cyt_P450"/>
</dbReference>
<keyword evidence="6" id="KW-0560">Oxidoreductase</keyword>
<keyword evidence="6" id="KW-0503">Monooxygenase</keyword>
<dbReference type="PROSITE" id="PS00086">
    <property type="entry name" value="CYTOCHROME_P450"/>
    <property type="match status" value="1"/>
</dbReference>
<evidence type="ECO:0000256" key="6">
    <source>
        <dbReference type="RuleBase" id="RU000461"/>
    </source>
</evidence>
<dbReference type="InterPro" id="IPR036396">
    <property type="entry name" value="Cyt_P450_sf"/>
</dbReference>
<dbReference type="SUPFAM" id="SSF48264">
    <property type="entry name" value="Cytochrome P450"/>
    <property type="match status" value="1"/>
</dbReference>
<keyword evidence="2 5" id="KW-0349">Heme</keyword>
<dbReference type="PRINTS" id="PR00385">
    <property type="entry name" value="P450"/>
</dbReference>
<comment type="similarity">
    <text evidence="1 6">Belongs to the cytochrome P450 family.</text>
</comment>
<dbReference type="PANTHER" id="PTHR24304:SF2">
    <property type="entry name" value="24-HYDROXYCHOLESTEROL 7-ALPHA-HYDROXYLASE"/>
    <property type="match status" value="1"/>
</dbReference>
<dbReference type="GO" id="GO:0005506">
    <property type="term" value="F:iron ion binding"/>
    <property type="evidence" value="ECO:0007669"/>
    <property type="project" value="InterPro"/>
</dbReference>
<protein>
    <submittedName>
        <fullName evidence="8">Uncharacterized protein</fullName>
    </submittedName>
</protein>
<keyword evidence="3 5" id="KW-0479">Metal-binding</keyword>
<reference evidence="8" key="1">
    <citation type="submission" date="2015-08" db="EMBL/GenBank/DDBJ databases">
        <authorList>
            <person name="Babu N.S."/>
            <person name="Beckwith C.J."/>
            <person name="Beseler K.G."/>
            <person name="Brison A."/>
            <person name="Carone J.V."/>
            <person name="Caskin T.P."/>
            <person name="Diamond M."/>
            <person name="Durham M.E."/>
            <person name="Foxe J.M."/>
            <person name="Go M."/>
            <person name="Henderson B.A."/>
            <person name="Jones I.B."/>
            <person name="McGettigan J.A."/>
            <person name="Micheletti S.J."/>
            <person name="Nasrallah M.E."/>
            <person name="Ortiz D."/>
            <person name="Piller C.R."/>
            <person name="Privatt S.R."/>
            <person name="Schneider S.L."/>
            <person name="Sharp S."/>
            <person name="Smith T.C."/>
            <person name="Stanton J.D."/>
            <person name="Ullery H.E."/>
            <person name="Wilson R.J."/>
            <person name="Serrano M.G."/>
            <person name="Buck G."/>
            <person name="Lee V."/>
            <person name="Wang Y."/>
            <person name="Carvalho R."/>
            <person name="Voegtly L."/>
            <person name="Shi R."/>
            <person name="Duckworth R."/>
            <person name="Johnson A."/>
            <person name="Loviza R."/>
            <person name="Walstead R."/>
            <person name="Shah Z."/>
            <person name="Kiflezghi M."/>
            <person name="Wade K."/>
            <person name="Ball S.L."/>
            <person name="Bradley K.W."/>
            <person name="Asai D.J."/>
            <person name="Bowman C.A."/>
            <person name="Russell D.A."/>
            <person name="Pope W.H."/>
            <person name="Jacobs-Sera D."/>
            <person name="Hendrix R.W."/>
            <person name="Hatfull G.F."/>
        </authorList>
    </citation>
    <scope>NUCLEOTIDE SEQUENCE</scope>
</reference>
<dbReference type="EMBL" id="GDKF01010036">
    <property type="protein sequence ID" value="JAT68586.1"/>
    <property type="molecule type" value="Transcribed_RNA"/>
</dbReference>